<protein>
    <submittedName>
        <fullName evidence="5">Amidohydrolase family protein</fullName>
    </submittedName>
</protein>
<dbReference type="Gene3D" id="2.30.40.10">
    <property type="entry name" value="Urease, subunit C, domain 1"/>
    <property type="match status" value="1"/>
</dbReference>
<proteinExistence type="inferred from homology"/>
<feature type="domain" description="Amidohydrolase-related" evidence="4">
    <location>
        <begin position="30"/>
        <end position="169"/>
    </location>
</feature>
<evidence type="ECO:0000313" key="6">
    <source>
        <dbReference type="Proteomes" id="UP001304769"/>
    </source>
</evidence>
<reference evidence="5 6" key="1">
    <citation type="submission" date="2023-12" db="EMBL/GenBank/DDBJ databases">
        <title>Sinomonas terricola sp. nov, isolated from litchi orchard soil in Guangdong, PR China.</title>
        <authorList>
            <person name="Jiaxin W."/>
            <person name="Yang Z."/>
            <person name="Honghui Z."/>
        </authorList>
    </citation>
    <scope>NUCLEOTIDE SEQUENCE [LARGE SCALE GENOMIC DNA]</scope>
    <source>
        <strain evidence="5 6">JGH33</strain>
    </source>
</reference>
<dbReference type="EMBL" id="JAYGGQ010000019">
    <property type="protein sequence ID" value="MEA5456913.1"/>
    <property type="molecule type" value="Genomic_DNA"/>
</dbReference>
<dbReference type="InterPro" id="IPR006680">
    <property type="entry name" value="Amidohydro-rel"/>
</dbReference>
<sequence length="204" mass="21039">MGASTLTHAYNGMNGVHHRAPGPVAAATRTPGVVLEVINDGVHVHPEVVRMLFAAAPGRIALISDAMSAAGGEDGRYSLGGMDVDVCEGVARLAHGGSIAGSTLTLDKSLRLAVETAGIPIAEAVQALTFTPAAAIGLGHAHGRLARDYPADAVLLDSRLQVLEVWLDGRKTRDGTIGKAAGQAGQMSSATEQEHHNDRPSCTR</sequence>
<gene>
    <name evidence="5" type="ORF">SPF06_19495</name>
</gene>
<evidence type="ECO:0000256" key="1">
    <source>
        <dbReference type="ARBA" id="ARBA00010716"/>
    </source>
</evidence>
<keyword evidence="6" id="KW-1185">Reference proteome</keyword>
<evidence type="ECO:0000256" key="3">
    <source>
        <dbReference type="SAM" id="MobiDB-lite"/>
    </source>
</evidence>
<comment type="similarity">
    <text evidence="1">Belongs to the metallo-dependent hydrolases superfamily. NagA family.</text>
</comment>
<keyword evidence="2" id="KW-0378">Hydrolase</keyword>
<dbReference type="Proteomes" id="UP001304769">
    <property type="component" value="Unassembled WGS sequence"/>
</dbReference>
<feature type="region of interest" description="Disordered" evidence="3">
    <location>
        <begin position="177"/>
        <end position="204"/>
    </location>
</feature>
<feature type="compositionally biased region" description="Basic and acidic residues" evidence="3">
    <location>
        <begin position="192"/>
        <end position="204"/>
    </location>
</feature>
<dbReference type="PANTHER" id="PTHR11113">
    <property type="entry name" value="N-ACETYLGLUCOSAMINE-6-PHOSPHATE DEACETYLASE"/>
    <property type="match status" value="1"/>
</dbReference>
<dbReference type="InterPro" id="IPR032466">
    <property type="entry name" value="Metal_Hydrolase"/>
</dbReference>
<name>A0ABU5TB54_9MICC</name>
<accession>A0ABU5TB54</accession>
<dbReference type="InterPro" id="IPR011059">
    <property type="entry name" value="Metal-dep_hydrolase_composite"/>
</dbReference>
<dbReference type="Gene3D" id="3.20.20.140">
    <property type="entry name" value="Metal-dependent hydrolases"/>
    <property type="match status" value="1"/>
</dbReference>
<dbReference type="PANTHER" id="PTHR11113:SF14">
    <property type="entry name" value="N-ACETYLGLUCOSAMINE-6-PHOSPHATE DEACETYLASE"/>
    <property type="match status" value="1"/>
</dbReference>
<dbReference type="Pfam" id="PF01979">
    <property type="entry name" value="Amidohydro_1"/>
    <property type="match status" value="1"/>
</dbReference>
<dbReference type="SUPFAM" id="SSF51556">
    <property type="entry name" value="Metallo-dependent hydrolases"/>
    <property type="match status" value="1"/>
</dbReference>
<evidence type="ECO:0000256" key="2">
    <source>
        <dbReference type="ARBA" id="ARBA00022801"/>
    </source>
</evidence>
<evidence type="ECO:0000313" key="5">
    <source>
        <dbReference type="EMBL" id="MEA5456913.1"/>
    </source>
</evidence>
<evidence type="ECO:0000259" key="4">
    <source>
        <dbReference type="Pfam" id="PF01979"/>
    </source>
</evidence>
<comment type="caution">
    <text evidence="5">The sequence shown here is derived from an EMBL/GenBank/DDBJ whole genome shotgun (WGS) entry which is preliminary data.</text>
</comment>
<dbReference type="RefSeq" id="WP_323280824.1">
    <property type="nucleotide sequence ID" value="NZ_JAYGGQ010000019.1"/>
</dbReference>
<organism evidence="5 6">
    <name type="scientific">Sinomonas terricola</name>
    <dbReference type="NCBI Taxonomy" id="3110330"/>
    <lineage>
        <taxon>Bacteria</taxon>
        <taxon>Bacillati</taxon>
        <taxon>Actinomycetota</taxon>
        <taxon>Actinomycetes</taxon>
        <taxon>Micrococcales</taxon>
        <taxon>Micrococcaceae</taxon>
        <taxon>Sinomonas</taxon>
    </lineage>
</organism>